<dbReference type="Pfam" id="PF00385">
    <property type="entry name" value="Chromo"/>
    <property type="match status" value="1"/>
</dbReference>
<feature type="domain" description="Chromo" evidence="14">
    <location>
        <begin position="21"/>
        <end position="79"/>
    </location>
</feature>
<keyword evidence="19" id="KW-1185">Reference proteome</keyword>
<dbReference type="EMBL" id="CAJVPI010000288">
    <property type="protein sequence ID" value="CAG8513988.1"/>
    <property type="molecule type" value="Genomic_DNA"/>
</dbReference>
<dbReference type="EC" id="2.1.1.355" evidence="11"/>
<dbReference type="PROSITE" id="PS50280">
    <property type="entry name" value="SET"/>
    <property type="match status" value="1"/>
</dbReference>
<dbReference type="InterPro" id="IPR003616">
    <property type="entry name" value="Post-SET_dom"/>
</dbReference>
<dbReference type="InterPro" id="IPR001214">
    <property type="entry name" value="SET_dom"/>
</dbReference>
<evidence type="ECO:0000256" key="6">
    <source>
        <dbReference type="ARBA" id="ARBA00022691"/>
    </source>
</evidence>
<protein>
    <recommendedName>
        <fullName evidence="11">Histone-lysine N-methyltransferase</fullName>
        <ecNumber evidence="11">2.1.1.355</ecNumber>
    </recommendedName>
</protein>
<dbReference type="SUPFAM" id="SSF82199">
    <property type="entry name" value="SET domain"/>
    <property type="match status" value="1"/>
</dbReference>
<evidence type="ECO:0000256" key="4">
    <source>
        <dbReference type="ARBA" id="ARBA00022603"/>
    </source>
</evidence>
<dbReference type="GO" id="GO:0140949">
    <property type="term" value="F:histone H3K9 trimethyltransferase activity"/>
    <property type="evidence" value="ECO:0007669"/>
    <property type="project" value="UniProtKB-EC"/>
</dbReference>
<proteinExistence type="inferred from homology"/>
<keyword evidence="5 11" id="KW-0808">Transferase</keyword>
<accession>A0A9N9A1T4</accession>
<feature type="compositionally biased region" description="Basic residues" evidence="13">
    <location>
        <begin position="72"/>
        <end position="90"/>
    </location>
</feature>
<feature type="binding site" evidence="12">
    <location>
        <position position="197"/>
    </location>
    <ligand>
        <name>Zn(2+)</name>
        <dbReference type="ChEBI" id="CHEBI:29105"/>
        <label>2</label>
    </ligand>
</feature>
<dbReference type="SMART" id="SM00317">
    <property type="entry name" value="SET"/>
    <property type="match status" value="1"/>
</dbReference>
<comment type="subcellular location">
    <subcellularLocation>
        <location evidence="2">Chromosome</location>
    </subcellularLocation>
    <subcellularLocation>
        <location evidence="1 11">Nucleus</location>
    </subcellularLocation>
</comment>
<dbReference type="InterPro" id="IPR016197">
    <property type="entry name" value="Chromo-like_dom_sf"/>
</dbReference>
<organism evidence="18 19">
    <name type="scientific">Paraglomus brasilianum</name>
    <dbReference type="NCBI Taxonomy" id="144538"/>
    <lineage>
        <taxon>Eukaryota</taxon>
        <taxon>Fungi</taxon>
        <taxon>Fungi incertae sedis</taxon>
        <taxon>Mucoromycota</taxon>
        <taxon>Glomeromycotina</taxon>
        <taxon>Glomeromycetes</taxon>
        <taxon>Paraglomerales</taxon>
        <taxon>Paraglomeraceae</taxon>
        <taxon>Paraglomus</taxon>
    </lineage>
</organism>
<dbReference type="GO" id="GO:0008270">
    <property type="term" value="F:zinc ion binding"/>
    <property type="evidence" value="ECO:0007669"/>
    <property type="project" value="UniProtKB-UniRule"/>
</dbReference>
<evidence type="ECO:0000256" key="8">
    <source>
        <dbReference type="ARBA" id="ARBA00022833"/>
    </source>
</evidence>
<keyword evidence="10 11" id="KW-0539">Nucleus</keyword>
<evidence type="ECO:0000259" key="14">
    <source>
        <dbReference type="PROSITE" id="PS50013"/>
    </source>
</evidence>
<dbReference type="InterPro" id="IPR046341">
    <property type="entry name" value="SET_dom_sf"/>
</dbReference>
<keyword evidence="3" id="KW-0158">Chromosome</keyword>
<dbReference type="OrthoDB" id="308383at2759"/>
<comment type="similarity">
    <text evidence="11">Belongs to the class V-like SAM-binding methyltransferase superfamily. Histone-lysine methyltransferase family. Suvar3-9 subfamily.</text>
</comment>
<feature type="compositionally biased region" description="Polar residues" evidence="13">
    <location>
        <begin position="96"/>
        <end position="111"/>
    </location>
</feature>
<dbReference type="Gene3D" id="2.40.50.40">
    <property type="match status" value="1"/>
</dbReference>
<feature type="binding site" evidence="12">
    <location>
        <position position="344"/>
    </location>
    <ligand>
        <name>Zn(2+)</name>
        <dbReference type="ChEBI" id="CHEBI:29105"/>
        <label>4</label>
    </ligand>
</feature>
<feature type="binding site" evidence="12">
    <location>
        <position position="239"/>
    </location>
    <ligand>
        <name>Zn(2+)</name>
        <dbReference type="ChEBI" id="CHEBI:29105"/>
        <label>2</label>
    </ligand>
</feature>
<dbReference type="GO" id="GO:0032259">
    <property type="term" value="P:methylation"/>
    <property type="evidence" value="ECO:0007669"/>
    <property type="project" value="UniProtKB-KW"/>
</dbReference>
<dbReference type="SUPFAM" id="SSF54160">
    <property type="entry name" value="Chromo domain-like"/>
    <property type="match status" value="1"/>
</dbReference>
<evidence type="ECO:0000256" key="10">
    <source>
        <dbReference type="ARBA" id="ARBA00023242"/>
    </source>
</evidence>
<evidence type="ECO:0000256" key="7">
    <source>
        <dbReference type="ARBA" id="ARBA00022723"/>
    </source>
</evidence>
<dbReference type="PROSITE" id="PS50867">
    <property type="entry name" value="PRE_SET"/>
    <property type="match status" value="1"/>
</dbReference>
<reference evidence="18" key="1">
    <citation type="submission" date="2021-06" db="EMBL/GenBank/DDBJ databases">
        <authorList>
            <person name="Kallberg Y."/>
            <person name="Tangrot J."/>
            <person name="Rosling A."/>
        </authorList>
    </citation>
    <scope>NUCLEOTIDE SEQUENCE</scope>
    <source>
        <strain evidence="18">BR232B</strain>
    </source>
</reference>
<evidence type="ECO:0000256" key="11">
    <source>
        <dbReference type="PIRNR" id="PIRNR009343"/>
    </source>
</evidence>
<dbReference type="Pfam" id="PF05033">
    <property type="entry name" value="Pre-SET"/>
    <property type="match status" value="1"/>
</dbReference>
<dbReference type="Gene3D" id="2.170.270.10">
    <property type="entry name" value="SET domain"/>
    <property type="match status" value="1"/>
</dbReference>
<gene>
    <name evidence="18" type="ORF">PBRASI_LOCUS3266</name>
</gene>
<dbReference type="PROSITE" id="PS50013">
    <property type="entry name" value="CHROMO_2"/>
    <property type="match status" value="1"/>
</dbReference>
<feature type="region of interest" description="Disordered" evidence="13">
    <location>
        <begin position="71"/>
        <end position="111"/>
    </location>
</feature>
<evidence type="ECO:0000256" key="2">
    <source>
        <dbReference type="ARBA" id="ARBA00004286"/>
    </source>
</evidence>
<evidence type="ECO:0000256" key="13">
    <source>
        <dbReference type="SAM" id="MobiDB-lite"/>
    </source>
</evidence>
<evidence type="ECO:0000256" key="1">
    <source>
        <dbReference type="ARBA" id="ARBA00004123"/>
    </source>
</evidence>
<evidence type="ECO:0000259" key="16">
    <source>
        <dbReference type="PROSITE" id="PS50867"/>
    </source>
</evidence>
<comment type="caution">
    <text evidence="18">The sequence shown here is derived from an EMBL/GenBank/DDBJ whole genome shotgun (WGS) entry which is preliminary data.</text>
</comment>
<feature type="binding site" evidence="12">
    <location>
        <position position="249"/>
    </location>
    <ligand>
        <name>Zn(2+)</name>
        <dbReference type="ChEBI" id="CHEBI:29105"/>
        <label>3</label>
    </ligand>
</feature>
<feature type="binding site" evidence="12">
    <location>
        <position position="404"/>
    </location>
    <ligand>
        <name>Zn(2+)</name>
        <dbReference type="ChEBI" id="CHEBI:29105"/>
        <label>4</label>
    </ligand>
</feature>
<feature type="binding site" evidence="12">
    <location>
        <position position="402"/>
    </location>
    <ligand>
        <name>Zn(2+)</name>
        <dbReference type="ChEBI" id="CHEBI:29105"/>
        <label>4</label>
    </ligand>
</feature>
<feature type="binding site" evidence="12">
    <location>
        <position position="243"/>
    </location>
    <ligand>
        <name>Zn(2+)</name>
        <dbReference type="ChEBI" id="CHEBI:29105"/>
        <label>2</label>
    </ligand>
</feature>
<dbReference type="SMART" id="SM00298">
    <property type="entry name" value="CHROMO"/>
    <property type="match status" value="1"/>
</dbReference>
<comment type="catalytic activity">
    <reaction evidence="11">
        <text>L-lysyl(9)-[histone H3] + 3 S-adenosyl-L-methionine = N(6),N(6),N(6)-trimethyl-L-lysyl(9)-[histone H3] + 3 S-adenosyl-L-homocysteine + 3 H(+)</text>
        <dbReference type="Rhea" id="RHEA:60276"/>
        <dbReference type="Rhea" id="RHEA-COMP:15538"/>
        <dbReference type="Rhea" id="RHEA-COMP:15546"/>
        <dbReference type="ChEBI" id="CHEBI:15378"/>
        <dbReference type="ChEBI" id="CHEBI:29969"/>
        <dbReference type="ChEBI" id="CHEBI:57856"/>
        <dbReference type="ChEBI" id="CHEBI:59789"/>
        <dbReference type="ChEBI" id="CHEBI:61961"/>
        <dbReference type="EC" id="2.1.1.355"/>
    </reaction>
</comment>
<dbReference type="PROSITE" id="PS50868">
    <property type="entry name" value="POST_SET"/>
    <property type="match status" value="1"/>
</dbReference>
<evidence type="ECO:0000256" key="3">
    <source>
        <dbReference type="ARBA" id="ARBA00022454"/>
    </source>
</evidence>
<sequence length="415" mass="47578">MKDKTIEPAIGEEEEDEDDVYEVETILDSVCEDGDVLYLIKWKDYGDEYNTWEKSDNIIDQSLISDYERRLRQSRSKKKNQTAKQGHHKVLHDNWDNNSTSASRRVLSSESHSTQCSVLKGKNINNGPTTIKSKKKQRTKSPNVLAFEEILRPSVGSRITVVNDVDTEGVPEGYQFSQKYIYGPNVREPDTNFLVGCNCAPGTCHENHSCSCLAYNDGKSYYTSTGKLAVGYDKIIYECNVNCNCGSSCLNRVVQSGHTVEMQVFRTKHTGWGVRTIKSIPRNTFVSVYYGEIITKEEAETRAERYEKIGRSYLFELDFFKDIHHYTVDAYHYGNISRFFNHSCEPNMRVMPVVIDNADISIYHLAFFTLRAVKSGEELTFDYLGEREEINMSNQEENLTRCKCGSEKCRGWIII</sequence>
<evidence type="ECO:0000313" key="19">
    <source>
        <dbReference type="Proteomes" id="UP000789739"/>
    </source>
</evidence>
<dbReference type="InterPro" id="IPR023780">
    <property type="entry name" value="Chromo_domain"/>
</dbReference>
<dbReference type="SMART" id="SM00468">
    <property type="entry name" value="PreSET"/>
    <property type="match status" value="1"/>
</dbReference>
<dbReference type="PANTHER" id="PTHR46223:SF3">
    <property type="entry name" value="HISTONE-LYSINE N-METHYLTRANSFERASE SET-23"/>
    <property type="match status" value="1"/>
</dbReference>
<feature type="binding site" evidence="12">
    <location>
        <position position="245"/>
    </location>
    <ligand>
        <name>Zn(2+)</name>
        <dbReference type="ChEBI" id="CHEBI:29105"/>
        <label>3</label>
    </ligand>
</feature>
<feature type="domain" description="Pre-SET" evidence="16">
    <location>
        <begin position="195"/>
        <end position="257"/>
    </location>
</feature>
<evidence type="ECO:0000313" key="18">
    <source>
        <dbReference type="EMBL" id="CAG8513988.1"/>
    </source>
</evidence>
<dbReference type="AlphaFoldDB" id="A0A9N9A1T4"/>
<feature type="binding site" evidence="12">
    <location>
        <position position="239"/>
    </location>
    <ligand>
        <name>Zn(2+)</name>
        <dbReference type="ChEBI" id="CHEBI:29105"/>
        <label>3</label>
    </ligand>
</feature>
<dbReference type="InterPro" id="IPR050973">
    <property type="entry name" value="H3K9_Histone-Lys_N-MTase"/>
</dbReference>
<feature type="binding site" evidence="12">
    <location>
        <position position="199"/>
    </location>
    <ligand>
        <name>Zn(2+)</name>
        <dbReference type="ChEBI" id="CHEBI:29105"/>
        <label>1</label>
    </ligand>
</feature>
<feature type="domain" description="Post-SET" evidence="17">
    <location>
        <begin position="398"/>
        <end position="414"/>
    </location>
</feature>
<keyword evidence="6 11" id="KW-0949">S-adenosyl-L-methionine</keyword>
<dbReference type="PANTHER" id="PTHR46223">
    <property type="entry name" value="HISTONE-LYSINE N-METHYLTRANSFERASE SUV39H"/>
    <property type="match status" value="1"/>
</dbReference>
<evidence type="ECO:0000259" key="17">
    <source>
        <dbReference type="PROSITE" id="PS50868"/>
    </source>
</evidence>
<evidence type="ECO:0000256" key="12">
    <source>
        <dbReference type="PIRSR" id="PIRSR009343-2"/>
    </source>
</evidence>
<feature type="domain" description="SET" evidence="15">
    <location>
        <begin position="260"/>
        <end position="384"/>
    </location>
</feature>
<evidence type="ECO:0000259" key="15">
    <source>
        <dbReference type="PROSITE" id="PS50280"/>
    </source>
</evidence>
<dbReference type="InterPro" id="IPR011381">
    <property type="entry name" value="H3-K9_MeTrfase_SUV39H1/2-like"/>
</dbReference>
<evidence type="ECO:0000256" key="5">
    <source>
        <dbReference type="ARBA" id="ARBA00022679"/>
    </source>
</evidence>
<keyword evidence="4 11" id="KW-0489">Methyltransferase</keyword>
<keyword evidence="8 11" id="KW-0862">Zinc</keyword>
<dbReference type="GO" id="GO:0005634">
    <property type="term" value="C:nucleus"/>
    <property type="evidence" value="ECO:0007669"/>
    <property type="project" value="UniProtKB-SubCell"/>
</dbReference>
<keyword evidence="9 11" id="KW-0156">Chromatin regulator</keyword>
<dbReference type="PIRSF" id="PIRSF009343">
    <property type="entry name" value="SUV39_SET"/>
    <property type="match status" value="1"/>
</dbReference>
<dbReference type="Pfam" id="PF00856">
    <property type="entry name" value="SET"/>
    <property type="match status" value="1"/>
</dbReference>
<dbReference type="InterPro" id="IPR000953">
    <property type="entry name" value="Chromo/chromo_shadow_dom"/>
</dbReference>
<keyword evidence="7 11" id="KW-0479">Metal-binding</keyword>
<dbReference type="GO" id="GO:0005694">
    <property type="term" value="C:chromosome"/>
    <property type="evidence" value="ECO:0007669"/>
    <property type="project" value="UniProtKB-SubCell"/>
</dbReference>
<feature type="binding site" evidence="12">
    <location>
        <position position="204"/>
    </location>
    <ligand>
        <name>Zn(2+)</name>
        <dbReference type="ChEBI" id="CHEBI:29105"/>
        <label>1</label>
    </ligand>
</feature>
<dbReference type="InterPro" id="IPR007728">
    <property type="entry name" value="Pre-SET_dom"/>
</dbReference>
<dbReference type="Proteomes" id="UP000789739">
    <property type="component" value="Unassembled WGS sequence"/>
</dbReference>
<feature type="binding site" evidence="12">
    <location>
        <position position="197"/>
    </location>
    <ligand>
        <name>Zn(2+)</name>
        <dbReference type="ChEBI" id="CHEBI:29105"/>
        <label>1</label>
    </ligand>
</feature>
<name>A0A9N9A1T4_9GLOM</name>
<feature type="binding site" evidence="12">
    <location>
        <position position="409"/>
    </location>
    <ligand>
        <name>Zn(2+)</name>
        <dbReference type="ChEBI" id="CHEBI:29105"/>
        <label>4</label>
    </ligand>
</feature>
<evidence type="ECO:0000256" key="9">
    <source>
        <dbReference type="ARBA" id="ARBA00022853"/>
    </source>
</evidence>